<dbReference type="PANTHER" id="PTHR34216:SF3">
    <property type="entry name" value="POLY-BETA-1,6-N-ACETYL-D-GLUCOSAMINE N-DEACETYLASE"/>
    <property type="match status" value="1"/>
</dbReference>
<evidence type="ECO:0000256" key="1">
    <source>
        <dbReference type="ARBA" id="ARBA00004613"/>
    </source>
</evidence>
<dbReference type="CDD" id="cd10973">
    <property type="entry name" value="CE4_DAC_u4_5s"/>
    <property type="match status" value="1"/>
</dbReference>
<dbReference type="Gene3D" id="3.20.20.370">
    <property type="entry name" value="Glycoside hydrolase/deacetylase"/>
    <property type="match status" value="1"/>
</dbReference>
<name>A0A497XP68_9AQUI</name>
<dbReference type="InterPro" id="IPR002509">
    <property type="entry name" value="NODB_dom"/>
</dbReference>
<proteinExistence type="predicted"/>
<dbReference type="PROSITE" id="PS51677">
    <property type="entry name" value="NODB"/>
    <property type="match status" value="1"/>
</dbReference>
<dbReference type="InterPro" id="IPR051398">
    <property type="entry name" value="Polysacch_Deacetylase"/>
</dbReference>
<dbReference type="GO" id="GO:0016810">
    <property type="term" value="F:hydrolase activity, acting on carbon-nitrogen (but not peptide) bonds"/>
    <property type="evidence" value="ECO:0007669"/>
    <property type="project" value="InterPro"/>
</dbReference>
<dbReference type="Pfam" id="PF01522">
    <property type="entry name" value="Polysacc_deac_1"/>
    <property type="match status" value="1"/>
</dbReference>
<dbReference type="AlphaFoldDB" id="A0A497XP68"/>
<organism evidence="4 5">
    <name type="scientific">Hydrogenivirga caldilitoris</name>
    <dbReference type="NCBI Taxonomy" id="246264"/>
    <lineage>
        <taxon>Bacteria</taxon>
        <taxon>Pseudomonadati</taxon>
        <taxon>Aquificota</taxon>
        <taxon>Aquificia</taxon>
        <taxon>Aquificales</taxon>
        <taxon>Aquificaceae</taxon>
        <taxon>Hydrogenivirga</taxon>
    </lineage>
</organism>
<comment type="caution">
    <text evidence="4">The sequence shown here is derived from an EMBL/GenBank/DDBJ whole genome shotgun (WGS) entry which is preliminary data.</text>
</comment>
<dbReference type="SUPFAM" id="SSF88713">
    <property type="entry name" value="Glycoside hydrolase/deacetylase"/>
    <property type="match status" value="1"/>
</dbReference>
<accession>A0A497XP68</accession>
<dbReference type="GO" id="GO:0005576">
    <property type="term" value="C:extracellular region"/>
    <property type="evidence" value="ECO:0007669"/>
    <property type="project" value="UniProtKB-SubCell"/>
</dbReference>
<keyword evidence="5" id="KW-1185">Reference proteome</keyword>
<dbReference type="Proteomes" id="UP000267841">
    <property type="component" value="Unassembled WGS sequence"/>
</dbReference>
<evidence type="ECO:0000313" key="5">
    <source>
        <dbReference type="Proteomes" id="UP000267841"/>
    </source>
</evidence>
<gene>
    <name evidence="4" type="ORF">BCF55_1030</name>
</gene>
<protein>
    <submittedName>
        <fullName evidence="4">Polysaccharide deacetylase</fullName>
    </submittedName>
</protein>
<dbReference type="InterPro" id="IPR011330">
    <property type="entry name" value="Glyco_hydro/deAcase_b/a-brl"/>
</dbReference>
<dbReference type="PANTHER" id="PTHR34216">
    <property type="match status" value="1"/>
</dbReference>
<evidence type="ECO:0000256" key="2">
    <source>
        <dbReference type="ARBA" id="ARBA00022729"/>
    </source>
</evidence>
<evidence type="ECO:0000313" key="4">
    <source>
        <dbReference type="EMBL" id="RLJ70747.1"/>
    </source>
</evidence>
<reference evidence="4 5" key="1">
    <citation type="submission" date="2018-10" db="EMBL/GenBank/DDBJ databases">
        <title>Genomic Encyclopedia of Archaeal and Bacterial Type Strains, Phase II (KMG-II): from individual species to whole genera.</title>
        <authorList>
            <person name="Goeker M."/>
        </authorList>
    </citation>
    <scope>NUCLEOTIDE SEQUENCE [LARGE SCALE GENOMIC DNA]</scope>
    <source>
        <strain evidence="4 5">DSM 16510</strain>
    </source>
</reference>
<comment type="subcellular location">
    <subcellularLocation>
        <location evidence="1">Secreted</location>
    </subcellularLocation>
</comment>
<sequence>MITVFLTLLISGELFAGTATILLYHRFGDDRYPTTSVSMEKFESQMKYLKEEGYRVIRLSELVELLKKGEKIPEKTVVITIDDGYRSTYRAYRVLRKFNFPFTVFLYMEAVGRYPDFLTMEELEELKNSGLVEFENHSYSHKPFGLIKSTGEFLKDLHKSEKRFQELFGVKPRFYALPFGYYNKEILEILRERGYEAVFTQDPGNVDHTTDLYRIPRQAIVGSWSEMNNFKKKLNREVLPIETFVPGWGFLEKNPPEKIGAVIKNSGVYSHCRIYITELGWKIAKREDSLIFRDGLPELKRRWDRVGVKCRNNNTSKWAESFWLIIK</sequence>
<dbReference type="GO" id="GO:0005975">
    <property type="term" value="P:carbohydrate metabolic process"/>
    <property type="evidence" value="ECO:0007669"/>
    <property type="project" value="InterPro"/>
</dbReference>
<dbReference type="EMBL" id="RCCJ01000001">
    <property type="protein sequence ID" value="RLJ70747.1"/>
    <property type="molecule type" value="Genomic_DNA"/>
</dbReference>
<evidence type="ECO:0000259" key="3">
    <source>
        <dbReference type="PROSITE" id="PS51677"/>
    </source>
</evidence>
<keyword evidence="2" id="KW-0732">Signal</keyword>
<feature type="domain" description="NodB homology" evidence="3">
    <location>
        <begin position="75"/>
        <end position="271"/>
    </location>
</feature>